<dbReference type="AlphaFoldDB" id="A0AAV1CNK3"/>
<dbReference type="EMBL" id="OX459119">
    <property type="protein sequence ID" value="CAI9096723.1"/>
    <property type="molecule type" value="Genomic_DNA"/>
</dbReference>
<feature type="domain" description="FAS1" evidence="3">
    <location>
        <begin position="45"/>
        <end position="175"/>
    </location>
</feature>
<keyword evidence="5" id="KW-1185">Reference proteome</keyword>
<evidence type="ECO:0000259" key="3">
    <source>
        <dbReference type="PROSITE" id="PS50213"/>
    </source>
</evidence>
<dbReference type="Gene3D" id="2.30.180.10">
    <property type="entry name" value="FAS1 domain"/>
    <property type="match status" value="1"/>
</dbReference>
<name>A0AAV1CNK3_OLDCO</name>
<dbReference type="InterPro" id="IPR000782">
    <property type="entry name" value="FAS1_domain"/>
</dbReference>
<dbReference type="PROSITE" id="PS50213">
    <property type="entry name" value="FAS1"/>
    <property type="match status" value="1"/>
</dbReference>
<keyword evidence="2" id="KW-0732">Signal</keyword>
<evidence type="ECO:0000256" key="1">
    <source>
        <dbReference type="ARBA" id="ARBA00007843"/>
    </source>
</evidence>
<feature type="signal peptide" evidence="2">
    <location>
        <begin position="1"/>
        <end position="21"/>
    </location>
</feature>
<proteinExistence type="inferred from homology"/>
<evidence type="ECO:0000256" key="2">
    <source>
        <dbReference type="SAM" id="SignalP"/>
    </source>
</evidence>
<evidence type="ECO:0000313" key="4">
    <source>
        <dbReference type="EMBL" id="CAI9096723.1"/>
    </source>
</evidence>
<feature type="chain" id="PRO_5043393140" evidence="2">
    <location>
        <begin position="22"/>
        <end position="367"/>
    </location>
</feature>
<sequence length="367" mass="39936">MAASSTVAFLVFISLLAIAASQIESPSPIYPPPSPVFPPPPPPPPQALVNAVETLSNSGYTAMALTLKLILEQPQFMSLPSSLTIFAPPDSAFADSGQPTLSLLLLHFSPLSLSFQSLASLPFSSTIPTLSRTPSPLFVTTPPSEPTKISINSVNISGSPLYDDGSVVIFAVEKFFEPNFTVSTPGVTPTLDLECVKFTSFSRYLDASGILKSRGHALMATFLDLQLMGFVGSGTEMKLTVFAPSDEALIDDFGNVLEYRSMFLRHLLPCKFNWVQLNGITNGTVFANYVEGLSMKITRSDNSVMVNGVKINAPDIYENEYIAIHGVEKQIPVFDSSEEEEFEEISMVKFAKKIEKRQCPAPDRSEF</sequence>
<dbReference type="SUPFAM" id="SSF82153">
    <property type="entry name" value="FAS1 domain"/>
    <property type="match status" value="2"/>
</dbReference>
<dbReference type="InterPro" id="IPR036378">
    <property type="entry name" value="FAS1_dom_sf"/>
</dbReference>
<evidence type="ECO:0000313" key="5">
    <source>
        <dbReference type="Proteomes" id="UP001161247"/>
    </source>
</evidence>
<accession>A0AAV1CNK3</accession>
<reference evidence="4" key="1">
    <citation type="submission" date="2023-03" db="EMBL/GenBank/DDBJ databases">
        <authorList>
            <person name="Julca I."/>
        </authorList>
    </citation>
    <scope>NUCLEOTIDE SEQUENCE</scope>
</reference>
<dbReference type="PANTHER" id="PTHR33985">
    <property type="entry name" value="OS02G0491300 PROTEIN-RELATED"/>
    <property type="match status" value="1"/>
</dbReference>
<dbReference type="Proteomes" id="UP001161247">
    <property type="component" value="Chromosome 2"/>
</dbReference>
<dbReference type="Pfam" id="PF02469">
    <property type="entry name" value="Fasciclin"/>
    <property type="match status" value="1"/>
</dbReference>
<comment type="similarity">
    <text evidence="1">Belongs to the fasciclin-like AGP family.</text>
</comment>
<gene>
    <name evidence="4" type="ORF">OLC1_LOCUS7407</name>
</gene>
<dbReference type="InterPro" id="IPR052806">
    <property type="entry name" value="Fasciclin-like_AGP"/>
</dbReference>
<dbReference type="SMART" id="SM00554">
    <property type="entry name" value="FAS1"/>
    <property type="match status" value="2"/>
</dbReference>
<dbReference type="PANTHER" id="PTHR33985:SF17">
    <property type="entry name" value="FASCICLIN-LIKE ARABINOGALACTAN PROTEIN 20"/>
    <property type="match status" value="1"/>
</dbReference>
<protein>
    <submittedName>
        <fullName evidence="4">OLC1v1032930C1</fullName>
    </submittedName>
</protein>
<organism evidence="4 5">
    <name type="scientific">Oldenlandia corymbosa var. corymbosa</name>
    <dbReference type="NCBI Taxonomy" id="529605"/>
    <lineage>
        <taxon>Eukaryota</taxon>
        <taxon>Viridiplantae</taxon>
        <taxon>Streptophyta</taxon>
        <taxon>Embryophyta</taxon>
        <taxon>Tracheophyta</taxon>
        <taxon>Spermatophyta</taxon>
        <taxon>Magnoliopsida</taxon>
        <taxon>eudicotyledons</taxon>
        <taxon>Gunneridae</taxon>
        <taxon>Pentapetalae</taxon>
        <taxon>asterids</taxon>
        <taxon>lamiids</taxon>
        <taxon>Gentianales</taxon>
        <taxon>Rubiaceae</taxon>
        <taxon>Rubioideae</taxon>
        <taxon>Spermacoceae</taxon>
        <taxon>Hedyotis-Oldenlandia complex</taxon>
        <taxon>Oldenlandia</taxon>
    </lineage>
</organism>